<feature type="transmembrane region" description="Helical" evidence="7">
    <location>
        <begin position="490"/>
        <end position="512"/>
    </location>
</feature>
<organism evidence="8 9">
    <name type="scientific">Seminavis robusta</name>
    <dbReference type="NCBI Taxonomy" id="568900"/>
    <lineage>
        <taxon>Eukaryota</taxon>
        <taxon>Sar</taxon>
        <taxon>Stramenopiles</taxon>
        <taxon>Ochrophyta</taxon>
        <taxon>Bacillariophyta</taxon>
        <taxon>Bacillariophyceae</taxon>
        <taxon>Bacillariophycidae</taxon>
        <taxon>Naviculales</taxon>
        <taxon>Naviculaceae</taxon>
        <taxon>Seminavis</taxon>
    </lineage>
</organism>
<comment type="subcellular location">
    <subcellularLocation>
        <location evidence="1">Membrane</location>
        <topology evidence="1">Multi-pass membrane protein</topology>
    </subcellularLocation>
</comment>
<dbReference type="PANTHER" id="PTHR23504:SF15">
    <property type="entry name" value="MAJOR FACILITATOR SUPERFAMILY (MFS) PROFILE DOMAIN-CONTAINING PROTEIN"/>
    <property type="match status" value="1"/>
</dbReference>
<gene>
    <name evidence="8" type="ORF">SEMRO_395_G134130.1</name>
</gene>
<feature type="compositionally biased region" description="Acidic residues" evidence="6">
    <location>
        <begin position="227"/>
        <end position="244"/>
    </location>
</feature>
<dbReference type="Gene3D" id="1.20.1250.20">
    <property type="entry name" value="MFS general substrate transporter like domains"/>
    <property type="match status" value="1"/>
</dbReference>
<evidence type="ECO:0000313" key="9">
    <source>
        <dbReference type="Proteomes" id="UP001153069"/>
    </source>
</evidence>
<feature type="transmembrane region" description="Helical" evidence="7">
    <location>
        <begin position="199"/>
        <end position="217"/>
    </location>
</feature>
<feature type="compositionally biased region" description="Acidic residues" evidence="6">
    <location>
        <begin position="307"/>
        <end position="323"/>
    </location>
</feature>
<dbReference type="InterPro" id="IPR036259">
    <property type="entry name" value="MFS_trans_sf"/>
</dbReference>
<dbReference type="GO" id="GO:0022857">
    <property type="term" value="F:transmembrane transporter activity"/>
    <property type="evidence" value="ECO:0007669"/>
    <property type="project" value="InterPro"/>
</dbReference>
<feature type="transmembrane region" description="Helical" evidence="7">
    <location>
        <begin position="342"/>
        <end position="359"/>
    </location>
</feature>
<name>A0A9N8DWH3_9STRA</name>
<sequence>MAQHRKSILSANSPFRWQAALCYLAFTITFLLSNTVPYAPFMAITLLPNRANAENVGKYSAFFTSCVIWGRSAGAGKWGRMADTKGRLRVLYINLIMSTMFTLAFGLSNNYFVALATRFFLGLFCDIGSITKVCVSELAGKDRELEAKSMNLVVLAWALSSLLSPAIGGVLADPVKQFPDAYILQQDPVLHEFLLQYKYFLPNLVGAILCLIGVPVVKFNLRETLTDQDDDAPTGEEEKTEEDPLIGPGLGESYVLSREAIQIAKAQDGEDALLRDAYVLTDDFEGVMTTAQSRRAIFVSSKSLMHEEEDNNQQESNNGDDDSTNAGRPPSTLGFLCNCNNLSHLIVYCLGLFLIQFHTEAFPLFCLSQTSGLGLDESTIGGIMMASGLIHSLLQPSIYHCVFAHRGLKGSIKWAATAAIPMFFLVPFALLSKKVGPDHHLRWMALVYLGVIGGLGKIFTVTFFSSISVSLNRLVPRKHRATFNGLLTKIAGTCKGMAPIAAGFFTAFAFSSRFLPPWWWGRRWWGAVLLYATMGWMSILLAFLSFLLLGRDDEPH</sequence>
<dbReference type="EMBL" id="CAICTM010000394">
    <property type="protein sequence ID" value="CAB9509580.1"/>
    <property type="molecule type" value="Genomic_DNA"/>
</dbReference>
<evidence type="ECO:0000256" key="2">
    <source>
        <dbReference type="ARBA" id="ARBA00022448"/>
    </source>
</evidence>
<keyword evidence="5 7" id="KW-0472">Membrane</keyword>
<evidence type="ECO:0000256" key="5">
    <source>
        <dbReference type="ARBA" id="ARBA00023136"/>
    </source>
</evidence>
<keyword evidence="3 7" id="KW-0812">Transmembrane</keyword>
<keyword evidence="9" id="KW-1185">Reference proteome</keyword>
<evidence type="ECO:0000256" key="6">
    <source>
        <dbReference type="SAM" id="MobiDB-lite"/>
    </source>
</evidence>
<dbReference type="GO" id="GO:0016020">
    <property type="term" value="C:membrane"/>
    <property type="evidence" value="ECO:0007669"/>
    <property type="project" value="UniProtKB-SubCell"/>
</dbReference>
<dbReference type="SUPFAM" id="SSF103473">
    <property type="entry name" value="MFS general substrate transporter"/>
    <property type="match status" value="1"/>
</dbReference>
<feature type="transmembrane region" description="Helical" evidence="7">
    <location>
        <begin position="90"/>
        <end position="107"/>
    </location>
</feature>
<dbReference type="OrthoDB" id="26679at2759"/>
<comment type="caution">
    <text evidence="8">The sequence shown here is derived from an EMBL/GenBank/DDBJ whole genome shotgun (WGS) entry which is preliminary data.</text>
</comment>
<proteinExistence type="predicted"/>
<feature type="transmembrane region" description="Helical" evidence="7">
    <location>
        <begin position="414"/>
        <end position="431"/>
    </location>
</feature>
<dbReference type="Proteomes" id="UP001153069">
    <property type="component" value="Unassembled WGS sequence"/>
</dbReference>
<feature type="transmembrane region" description="Helical" evidence="7">
    <location>
        <begin position="152"/>
        <end position="172"/>
    </location>
</feature>
<feature type="transmembrane region" description="Helical" evidence="7">
    <location>
        <begin position="443"/>
        <end position="469"/>
    </location>
</feature>
<evidence type="ECO:0000256" key="1">
    <source>
        <dbReference type="ARBA" id="ARBA00004141"/>
    </source>
</evidence>
<evidence type="ECO:0000256" key="4">
    <source>
        <dbReference type="ARBA" id="ARBA00022989"/>
    </source>
</evidence>
<feature type="region of interest" description="Disordered" evidence="6">
    <location>
        <begin position="227"/>
        <end position="248"/>
    </location>
</feature>
<evidence type="ECO:0000256" key="3">
    <source>
        <dbReference type="ARBA" id="ARBA00022692"/>
    </source>
</evidence>
<feature type="transmembrane region" description="Helical" evidence="7">
    <location>
        <begin position="20"/>
        <end position="39"/>
    </location>
</feature>
<feature type="transmembrane region" description="Helical" evidence="7">
    <location>
        <begin position="524"/>
        <end position="549"/>
    </location>
</feature>
<dbReference type="PANTHER" id="PTHR23504">
    <property type="entry name" value="MAJOR FACILITATOR SUPERFAMILY DOMAIN-CONTAINING PROTEIN 10"/>
    <property type="match status" value="1"/>
</dbReference>
<dbReference type="Pfam" id="PF07690">
    <property type="entry name" value="MFS_1"/>
    <property type="match status" value="1"/>
</dbReference>
<keyword evidence="4 7" id="KW-1133">Transmembrane helix</keyword>
<evidence type="ECO:0000256" key="7">
    <source>
        <dbReference type="SAM" id="Phobius"/>
    </source>
</evidence>
<dbReference type="InterPro" id="IPR011701">
    <property type="entry name" value="MFS"/>
</dbReference>
<keyword evidence="2" id="KW-0813">Transport</keyword>
<feature type="transmembrane region" description="Helical" evidence="7">
    <location>
        <begin position="379"/>
        <end position="402"/>
    </location>
</feature>
<reference evidence="8" key="1">
    <citation type="submission" date="2020-06" db="EMBL/GenBank/DDBJ databases">
        <authorList>
            <consortium name="Plant Systems Biology data submission"/>
        </authorList>
    </citation>
    <scope>NUCLEOTIDE SEQUENCE</scope>
    <source>
        <strain evidence="8">D6</strain>
    </source>
</reference>
<feature type="region of interest" description="Disordered" evidence="6">
    <location>
        <begin position="306"/>
        <end position="327"/>
    </location>
</feature>
<evidence type="ECO:0000313" key="8">
    <source>
        <dbReference type="EMBL" id="CAB9509580.1"/>
    </source>
</evidence>
<accession>A0A9N8DWH3</accession>
<dbReference type="AlphaFoldDB" id="A0A9N8DWH3"/>
<protein>
    <submittedName>
        <fullName evidence="8">Major Facilitator superfamily</fullName>
    </submittedName>
</protein>